<evidence type="ECO:0000256" key="1">
    <source>
        <dbReference type="ARBA" id="ARBA00004123"/>
    </source>
</evidence>
<feature type="binding site" evidence="8">
    <location>
        <position position="151"/>
    </location>
    <ligand>
        <name>Zn(2+)</name>
        <dbReference type="ChEBI" id="CHEBI:29105"/>
        <label>1</label>
    </ligand>
</feature>
<feature type="binding site" evidence="8">
    <location>
        <position position="137"/>
    </location>
    <ligand>
        <name>Zn(2+)</name>
        <dbReference type="ChEBI" id="CHEBI:29105"/>
        <label>2</label>
    </ligand>
</feature>
<dbReference type="SMART" id="SM01408">
    <property type="entry name" value="ING"/>
    <property type="match status" value="1"/>
</dbReference>
<dbReference type="PROSITE" id="PS50016">
    <property type="entry name" value="ZF_PHD_2"/>
    <property type="match status" value="1"/>
</dbReference>
<accession>A0A6G1SJN4</accession>
<evidence type="ECO:0000256" key="9">
    <source>
        <dbReference type="PROSITE-ProRule" id="PRU00146"/>
    </source>
</evidence>
<feature type="site" description="Histone H3K4me3 binding" evidence="7">
    <location>
        <position position="138"/>
    </location>
</feature>
<keyword evidence="4 9" id="KW-0863">Zinc-finger</keyword>
<comment type="function">
    <text evidence="10">Component of an histone acetyltransferase complex.</text>
</comment>
<dbReference type="InterPro" id="IPR013083">
    <property type="entry name" value="Znf_RING/FYVE/PHD"/>
</dbReference>
<dbReference type="Gene3D" id="6.10.140.1740">
    <property type="match status" value="1"/>
</dbReference>
<feature type="site" description="Histone H3K4me3 binding" evidence="7">
    <location>
        <position position="134"/>
    </location>
</feature>
<dbReference type="InterPro" id="IPR019787">
    <property type="entry name" value="Znf_PHD-finger"/>
</dbReference>
<dbReference type="InterPro" id="IPR019786">
    <property type="entry name" value="Zinc_finger_PHD-type_CS"/>
</dbReference>
<feature type="binding site" evidence="8">
    <location>
        <position position="148"/>
    </location>
    <ligand>
        <name>Zn(2+)</name>
        <dbReference type="ChEBI" id="CHEBI:29105"/>
        <label>1</label>
    </ligand>
</feature>
<evidence type="ECO:0000256" key="5">
    <source>
        <dbReference type="ARBA" id="ARBA00022833"/>
    </source>
</evidence>
<dbReference type="GO" id="GO:0008270">
    <property type="term" value="F:zinc ion binding"/>
    <property type="evidence" value="ECO:0007669"/>
    <property type="project" value="UniProtKB-KW"/>
</dbReference>
<name>A0A6G1SJN4_9ACAR</name>
<evidence type="ECO:0000256" key="6">
    <source>
        <dbReference type="ARBA" id="ARBA00023242"/>
    </source>
</evidence>
<evidence type="ECO:0000256" key="2">
    <source>
        <dbReference type="ARBA" id="ARBA00010210"/>
    </source>
</evidence>
<evidence type="ECO:0000256" key="4">
    <source>
        <dbReference type="ARBA" id="ARBA00022771"/>
    </source>
</evidence>
<feature type="binding site" evidence="8">
    <location>
        <position position="126"/>
    </location>
    <ligand>
        <name>Zn(2+)</name>
        <dbReference type="ChEBI" id="CHEBI:29105"/>
        <label>1</label>
    </ligand>
</feature>
<comment type="subcellular location">
    <subcellularLocation>
        <location evidence="1 10">Nucleus</location>
    </subcellularLocation>
</comment>
<dbReference type="Gene3D" id="3.30.40.10">
    <property type="entry name" value="Zinc/RING finger domain, C3HC4 (zinc finger)"/>
    <property type="match status" value="1"/>
</dbReference>
<gene>
    <name evidence="12" type="primary">Ing5_1</name>
    <name evidence="12" type="ORF">g.13974</name>
</gene>
<feature type="domain" description="PHD-type" evidence="11">
    <location>
        <begin position="121"/>
        <end position="170"/>
    </location>
</feature>
<feature type="binding site" evidence="8">
    <location>
        <position position="167"/>
    </location>
    <ligand>
        <name>Zn(2+)</name>
        <dbReference type="ChEBI" id="CHEBI:29105"/>
        <label>2</label>
    </ligand>
</feature>
<comment type="domain">
    <text evidence="10">The PHD-type zinc finger mediates the binding to H3K4me3.</text>
</comment>
<feature type="binding site" evidence="8">
    <location>
        <position position="142"/>
    </location>
    <ligand>
        <name>Zn(2+)</name>
        <dbReference type="ChEBI" id="CHEBI:29105"/>
        <label>2</label>
    </ligand>
</feature>
<evidence type="ECO:0000256" key="7">
    <source>
        <dbReference type="PIRSR" id="PIRSR628651-50"/>
    </source>
</evidence>
<dbReference type="EMBL" id="GGYP01005837">
    <property type="protein sequence ID" value="MDE50608.1"/>
    <property type="molecule type" value="Transcribed_RNA"/>
</dbReference>
<dbReference type="InterPro" id="IPR028651">
    <property type="entry name" value="ING_fam"/>
</dbReference>
<feature type="binding site" evidence="8">
    <location>
        <position position="164"/>
    </location>
    <ligand>
        <name>Zn(2+)</name>
        <dbReference type="ChEBI" id="CHEBI:29105"/>
        <label>2</label>
    </ligand>
</feature>
<dbReference type="CDD" id="cd15505">
    <property type="entry name" value="PHD_ING"/>
    <property type="match status" value="1"/>
</dbReference>
<evidence type="ECO:0000259" key="11">
    <source>
        <dbReference type="PROSITE" id="PS50016"/>
    </source>
</evidence>
<protein>
    <recommendedName>
        <fullName evidence="10">Inhibitor of growth protein</fullName>
    </recommendedName>
</protein>
<keyword evidence="6 10" id="KW-0539">Nucleus</keyword>
<dbReference type="FunFam" id="3.30.40.10:FF:000569">
    <property type="entry name" value="Chromatin modification-related protein"/>
    <property type="match status" value="1"/>
</dbReference>
<dbReference type="Pfam" id="PF12998">
    <property type="entry name" value="ING"/>
    <property type="match status" value="1"/>
</dbReference>
<dbReference type="InterPro" id="IPR024610">
    <property type="entry name" value="ING_N_histone-binding"/>
</dbReference>
<evidence type="ECO:0000256" key="3">
    <source>
        <dbReference type="ARBA" id="ARBA00022723"/>
    </source>
</evidence>
<dbReference type="SMART" id="SM00249">
    <property type="entry name" value="PHD"/>
    <property type="match status" value="1"/>
</dbReference>
<comment type="subunit">
    <text evidence="10">Component of an histone acetyltransferase complex. Interacts with H3K4me3 and to a lesser extent with H3K4me2.</text>
</comment>
<feature type="site" description="Histone H3K4me3 binding" evidence="7">
    <location>
        <position position="146"/>
    </location>
</feature>
<evidence type="ECO:0000256" key="10">
    <source>
        <dbReference type="RuleBase" id="RU361213"/>
    </source>
</evidence>
<feature type="site" description="Histone H3K4me3 binding" evidence="7">
    <location>
        <position position="123"/>
    </location>
</feature>
<comment type="similarity">
    <text evidence="2 10">Belongs to the ING family.</text>
</comment>
<proteinExistence type="inferred from homology"/>
<keyword evidence="5 8" id="KW-0862">Zinc</keyword>
<dbReference type="PANTHER" id="PTHR10333">
    <property type="entry name" value="INHIBITOR OF GROWTH PROTEIN"/>
    <property type="match status" value="1"/>
</dbReference>
<dbReference type="InterPro" id="IPR001965">
    <property type="entry name" value="Znf_PHD"/>
</dbReference>
<dbReference type="PROSITE" id="PS01359">
    <property type="entry name" value="ZF_PHD_1"/>
    <property type="match status" value="1"/>
</dbReference>
<keyword evidence="10" id="KW-0156">Chromatin regulator</keyword>
<reference evidence="12" key="1">
    <citation type="submission" date="2018-10" db="EMBL/GenBank/DDBJ databases">
        <title>Transcriptome assembly of Aceria tosichella (Wheat curl mite) Type 2.</title>
        <authorList>
            <person name="Scully E.D."/>
            <person name="Geib S.M."/>
            <person name="Palmer N.A."/>
            <person name="Gupta A.K."/>
            <person name="Sarath G."/>
            <person name="Tatineni S."/>
        </authorList>
    </citation>
    <scope>NUCLEOTIDE SEQUENCE</scope>
    <source>
        <strain evidence="12">LincolnNE</strain>
    </source>
</reference>
<evidence type="ECO:0000313" key="12">
    <source>
        <dbReference type="EMBL" id="MDE50608.1"/>
    </source>
</evidence>
<dbReference type="InterPro" id="IPR011011">
    <property type="entry name" value="Znf_FYVE_PHD"/>
</dbReference>
<keyword evidence="3 8" id="KW-0479">Metal-binding</keyword>
<dbReference type="AlphaFoldDB" id="A0A6G1SJN4"/>
<feature type="binding site" evidence="8">
    <location>
        <position position="124"/>
    </location>
    <ligand>
        <name>Zn(2+)</name>
        <dbReference type="ChEBI" id="CHEBI:29105"/>
        <label>1</label>
    </ligand>
</feature>
<sequence>MSDFQTFIESVQHVPAEFERSINLVKELDTRIFNLIEPIKALEERYRQTRSRKERLKIREELEEFNQKLQSLGFDKSQVAEQTYTLIDNTVNQLVRLANPKNEETDAKPLGLAMPIDPDEPKYCFCRGVSYGDMIACDNKDCPTEWFHIGCVNLRTIPSGKWYCVQCSESVRKVKKSKRRR</sequence>
<dbReference type="GO" id="GO:0006325">
    <property type="term" value="P:chromatin organization"/>
    <property type="evidence" value="ECO:0007669"/>
    <property type="project" value="UniProtKB-KW"/>
</dbReference>
<dbReference type="SUPFAM" id="SSF57903">
    <property type="entry name" value="FYVE/PHD zinc finger"/>
    <property type="match status" value="1"/>
</dbReference>
<organism evidence="12">
    <name type="scientific">Aceria tosichella</name>
    <name type="common">wheat curl mite</name>
    <dbReference type="NCBI Taxonomy" id="561515"/>
    <lineage>
        <taxon>Eukaryota</taxon>
        <taxon>Metazoa</taxon>
        <taxon>Ecdysozoa</taxon>
        <taxon>Arthropoda</taxon>
        <taxon>Chelicerata</taxon>
        <taxon>Arachnida</taxon>
        <taxon>Acari</taxon>
        <taxon>Acariformes</taxon>
        <taxon>Trombidiformes</taxon>
        <taxon>Prostigmata</taxon>
        <taxon>Eupodina</taxon>
        <taxon>Eriophyoidea</taxon>
        <taxon>Eriophyidae</taxon>
        <taxon>Eriophyinae</taxon>
        <taxon>Aceriini</taxon>
        <taxon>Aceria</taxon>
    </lineage>
</organism>
<evidence type="ECO:0000256" key="8">
    <source>
        <dbReference type="PIRSR" id="PIRSR628651-51"/>
    </source>
</evidence>
<dbReference type="GO" id="GO:0005634">
    <property type="term" value="C:nucleus"/>
    <property type="evidence" value="ECO:0007669"/>
    <property type="project" value="UniProtKB-SubCell"/>
</dbReference>